<dbReference type="Pfam" id="PF20149">
    <property type="entry name" value="DUF6532"/>
    <property type="match status" value="1"/>
</dbReference>
<feature type="compositionally biased region" description="Basic and acidic residues" evidence="1">
    <location>
        <begin position="63"/>
        <end position="72"/>
    </location>
</feature>
<proteinExistence type="predicted"/>
<feature type="region of interest" description="Disordered" evidence="1">
    <location>
        <begin position="62"/>
        <end position="90"/>
    </location>
</feature>
<evidence type="ECO:0000313" key="3">
    <source>
        <dbReference type="EMBL" id="KAG1903068.1"/>
    </source>
</evidence>
<reference evidence="3" key="1">
    <citation type="journal article" date="2020" name="New Phytol.">
        <title>Comparative genomics reveals dynamic genome evolution in host specialist ectomycorrhizal fungi.</title>
        <authorList>
            <person name="Lofgren L.A."/>
            <person name="Nguyen N.H."/>
            <person name="Vilgalys R."/>
            <person name="Ruytinx J."/>
            <person name="Liao H.L."/>
            <person name="Branco S."/>
            <person name="Kuo A."/>
            <person name="LaButti K."/>
            <person name="Lipzen A."/>
            <person name="Andreopoulos W."/>
            <person name="Pangilinan J."/>
            <person name="Riley R."/>
            <person name="Hundley H."/>
            <person name="Na H."/>
            <person name="Barry K."/>
            <person name="Grigoriev I.V."/>
            <person name="Stajich J.E."/>
            <person name="Kennedy P.G."/>
        </authorList>
    </citation>
    <scope>NUCLEOTIDE SEQUENCE</scope>
    <source>
        <strain evidence="3">FC203</strain>
    </source>
</reference>
<protein>
    <recommendedName>
        <fullName evidence="2">DUF6532 domain-containing protein</fullName>
    </recommendedName>
</protein>
<name>A0AAD4EB70_9AGAM</name>
<organism evidence="3 4">
    <name type="scientific">Suillus fuscotomentosus</name>
    <dbReference type="NCBI Taxonomy" id="1912939"/>
    <lineage>
        <taxon>Eukaryota</taxon>
        <taxon>Fungi</taxon>
        <taxon>Dikarya</taxon>
        <taxon>Basidiomycota</taxon>
        <taxon>Agaricomycotina</taxon>
        <taxon>Agaricomycetes</taxon>
        <taxon>Agaricomycetidae</taxon>
        <taxon>Boletales</taxon>
        <taxon>Suillineae</taxon>
        <taxon>Suillaceae</taxon>
        <taxon>Suillus</taxon>
    </lineage>
</organism>
<evidence type="ECO:0000259" key="2">
    <source>
        <dbReference type="Pfam" id="PF20149"/>
    </source>
</evidence>
<dbReference type="GeneID" id="64659287"/>
<dbReference type="InterPro" id="IPR045341">
    <property type="entry name" value="DUF6532"/>
</dbReference>
<evidence type="ECO:0000313" key="4">
    <source>
        <dbReference type="Proteomes" id="UP001195769"/>
    </source>
</evidence>
<sequence length="440" mass="48925">MPIRRMWKVIVRHHVVMGKDMPSLINATTHKLAPGGQVTNWVSGVKPNEIGDLLEYEATCAGKKQDKGKPREPTAPFMQAPNRKSSKRKANEILVLDEVPAQKKAKIEPSAAPVRSVPAKLKRQQNVPVDTTLEHMKACDAYRTVDLPAAMQADQRWTKKYLPTILLWAGSYEDIWVIPDDVLLHHAQLIFDAVYKDLHIVLVHNGVVHSLTARRISEWRSNFGSTAIAIIMDFMTCTSDCAPSDLAASLVHNWVFVYKDPDSPSPLTAYRSPFILQLLGRAHFNAIKGYVKVPAFDMHELVTSGMPRVLALSTVAIKHALVLFKNKQLKVQDVLSSASCSKVAIKLPKIVNKLTEKKTNTPFSFSATLWSKPTKGFIKSILNKPAGYVEATIEMAHTANGATDMPSSDDEEWYEDERAIIGYRFCGHSHSICGSLHNAT</sequence>
<dbReference type="EMBL" id="JABBWK010000014">
    <property type="protein sequence ID" value="KAG1903068.1"/>
    <property type="molecule type" value="Genomic_DNA"/>
</dbReference>
<feature type="domain" description="DUF6532" evidence="2">
    <location>
        <begin position="208"/>
        <end position="337"/>
    </location>
</feature>
<keyword evidence="4" id="KW-1185">Reference proteome</keyword>
<gene>
    <name evidence="3" type="ORF">F5891DRAFT_114491</name>
</gene>
<dbReference type="Proteomes" id="UP001195769">
    <property type="component" value="Unassembled WGS sequence"/>
</dbReference>
<dbReference type="RefSeq" id="XP_041228643.1">
    <property type="nucleotide sequence ID" value="XM_041364989.1"/>
</dbReference>
<accession>A0AAD4EB70</accession>
<evidence type="ECO:0000256" key="1">
    <source>
        <dbReference type="SAM" id="MobiDB-lite"/>
    </source>
</evidence>
<dbReference type="AlphaFoldDB" id="A0AAD4EB70"/>
<comment type="caution">
    <text evidence="3">The sequence shown here is derived from an EMBL/GenBank/DDBJ whole genome shotgun (WGS) entry which is preliminary data.</text>
</comment>